<dbReference type="InterPro" id="IPR008979">
    <property type="entry name" value="Galactose-bd-like_sf"/>
</dbReference>
<dbReference type="InterPro" id="IPR000421">
    <property type="entry name" value="FA58C"/>
</dbReference>
<dbReference type="InterPro" id="IPR013320">
    <property type="entry name" value="ConA-like_dom_sf"/>
</dbReference>
<feature type="domain" description="F5/8 type C" evidence="2">
    <location>
        <begin position="397"/>
        <end position="539"/>
    </location>
</feature>
<reference evidence="3 4" key="1">
    <citation type="submission" date="2020-10" db="EMBL/GenBank/DDBJ databases">
        <title>Mucilaginibacter mali sp. nov., isolated from rhizosphere soil of apple orchard.</title>
        <authorList>
            <person name="Lee J.-S."/>
            <person name="Kim H.S."/>
            <person name="Kim J.-S."/>
        </authorList>
    </citation>
    <scope>NUCLEOTIDE SEQUENCE [LARGE SCALE GENOMIC DNA]</scope>
    <source>
        <strain evidence="3 4">KCTC 23157</strain>
    </source>
</reference>
<sequence length="848" mass="91860">MMKRLQTFMLYMALTGTAFAQAPVIQNVHYGSWIKVTQAPVDTAQWMHFPYVASFDVSNGTSIVKKTIMSWATGPDKVMFPGSFGWAGSMNESVTFNSPAPAQTAGTTALDLGNCFKRNTDGVMVGLPLYFGNDGAHPFPGSPQFTFSYHTSTDNGATWTVQNGATITGFPTGYLVAGFHFHRGIIQDADGTLWAVAYAQFNPNDGSGYQSHRAILVKSTTGAASWTYVNTIQYTPGIAYTESTIARCKDGSILAIMRNDANSLKYRRSTDNGVNWTTVNYVPNIPSNIGVDPFLDLLPNGVLVLTYGDNVPTTGRNCRIAYDVNGTGASWTDYTSTFTGTSGLGNRSSGYTSVAPVRNNQFLQFSDRALYTYYGTNNHPLPNPFAIYTKKIELVLNYRNRIDLKTKYPGQVGITTNMTYTSATHPETGVAGAFDASTDYWSGAFNMSTSGNYTVDLLESQIINGLSICLLKGEPQNAQIDYSTDNVNWSPLKTYTNVTHQTVDYVGFSPVAARYIKVAVTAAGSATKVGINELNIFRTADTYEDYVYGIVPYGYTASDTASPDFWVTEGVTPLPSGYNSQRALYMFDNDGNNKSLRKNGYTASATKTFEFKLRTKGFSPSPNPGCVQFSLMSGTSAVFHMAVFPNGVIKYYNGTWNNVGSGPVSVPLDTWKSIKVVANASTNTASVYVDGTLIGSNVVKDVVSATTIDGFSFGSGGSPQIGDKALFDDVELYTTGAFPLALQQDAPAANETLMAPLKKDETPGTDVMTVVVSPNPADNVAKVTVKNIVKGPIELQLHDFYGRKLKSFSYMSQGDTFSIEIPVQAYGPGIYIITVKQNGKVVQTKLMK</sequence>
<dbReference type="Gene3D" id="2.60.120.200">
    <property type="match status" value="1"/>
</dbReference>
<dbReference type="EMBL" id="JADFFM010000001">
    <property type="protein sequence ID" value="MBE9666135.1"/>
    <property type="molecule type" value="Genomic_DNA"/>
</dbReference>
<name>A0ABR9XG13_9SPHI</name>
<comment type="caution">
    <text evidence="3">The sequence shown here is derived from an EMBL/GenBank/DDBJ whole genome shotgun (WGS) entry which is preliminary data.</text>
</comment>
<dbReference type="Pfam" id="PF00754">
    <property type="entry name" value="F5_F8_type_C"/>
    <property type="match status" value="1"/>
</dbReference>
<evidence type="ECO:0000256" key="1">
    <source>
        <dbReference type="SAM" id="SignalP"/>
    </source>
</evidence>
<gene>
    <name evidence="3" type="ORF">IRJ18_07160</name>
</gene>
<dbReference type="Proteomes" id="UP000632774">
    <property type="component" value="Unassembled WGS sequence"/>
</dbReference>
<proteinExistence type="predicted"/>
<keyword evidence="4" id="KW-1185">Reference proteome</keyword>
<dbReference type="Gene3D" id="2.120.10.10">
    <property type="match status" value="1"/>
</dbReference>
<evidence type="ECO:0000313" key="3">
    <source>
        <dbReference type="EMBL" id="MBE9666135.1"/>
    </source>
</evidence>
<feature type="chain" id="PRO_5045715761" evidence="1">
    <location>
        <begin position="21"/>
        <end position="848"/>
    </location>
</feature>
<dbReference type="NCBIfam" id="TIGR04183">
    <property type="entry name" value="Por_Secre_tail"/>
    <property type="match status" value="1"/>
</dbReference>
<dbReference type="SUPFAM" id="SSF49899">
    <property type="entry name" value="Concanavalin A-like lectins/glucanases"/>
    <property type="match status" value="1"/>
</dbReference>
<evidence type="ECO:0000313" key="4">
    <source>
        <dbReference type="Proteomes" id="UP000632774"/>
    </source>
</evidence>
<dbReference type="Gene3D" id="2.60.120.260">
    <property type="entry name" value="Galactose-binding domain-like"/>
    <property type="match status" value="1"/>
</dbReference>
<dbReference type="CDD" id="cd15482">
    <property type="entry name" value="Sialidase_non-viral"/>
    <property type="match status" value="1"/>
</dbReference>
<dbReference type="SUPFAM" id="SSF50939">
    <property type="entry name" value="Sialidases"/>
    <property type="match status" value="1"/>
</dbReference>
<dbReference type="InterPro" id="IPR036278">
    <property type="entry name" value="Sialidase_sf"/>
</dbReference>
<dbReference type="RefSeq" id="WP_194105511.1">
    <property type="nucleotide sequence ID" value="NZ_JADFFM010000001.1"/>
</dbReference>
<organism evidence="3 4">
    <name type="scientific">Mucilaginibacter boryungensis</name>
    <dbReference type="NCBI Taxonomy" id="768480"/>
    <lineage>
        <taxon>Bacteria</taxon>
        <taxon>Pseudomonadati</taxon>
        <taxon>Bacteroidota</taxon>
        <taxon>Sphingobacteriia</taxon>
        <taxon>Sphingobacteriales</taxon>
        <taxon>Sphingobacteriaceae</taxon>
        <taxon>Mucilaginibacter</taxon>
    </lineage>
</organism>
<dbReference type="SUPFAM" id="SSF49785">
    <property type="entry name" value="Galactose-binding domain-like"/>
    <property type="match status" value="1"/>
</dbReference>
<dbReference type="PROSITE" id="PS50022">
    <property type="entry name" value="FA58C_3"/>
    <property type="match status" value="1"/>
</dbReference>
<keyword evidence="1" id="KW-0732">Signal</keyword>
<feature type="signal peptide" evidence="1">
    <location>
        <begin position="1"/>
        <end position="20"/>
    </location>
</feature>
<evidence type="ECO:0000259" key="2">
    <source>
        <dbReference type="PROSITE" id="PS50022"/>
    </source>
</evidence>
<accession>A0ABR9XG13</accession>
<protein>
    <submittedName>
        <fullName evidence="3">Discoidin domain-containing protein</fullName>
    </submittedName>
</protein>
<dbReference type="InterPro" id="IPR026444">
    <property type="entry name" value="Secre_tail"/>
</dbReference>